<evidence type="ECO:0000259" key="6">
    <source>
        <dbReference type="PROSITE" id="PS50865"/>
    </source>
</evidence>
<keyword evidence="2 4" id="KW-0863">Zinc-finger</keyword>
<evidence type="ECO:0000256" key="1">
    <source>
        <dbReference type="ARBA" id="ARBA00022723"/>
    </source>
</evidence>
<evidence type="ECO:0000256" key="5">
    <source>
        <dbReference type="SAM" id="MobiDB-lite"/>
    </source>
</evidence>
<dbReference type="SUPFAM" id="SSF144232">
    <property type="entry name" value="HIT/MYND zinc finger-like"/>
    <property type="match status" value="1"/>
</dbReference>
<dbReference type="AlphaFoldDB" id="D8PQT8"/>
<evidence type="ECO:0000256" key="3">
    <source>
        <dbReference type="ARBA" id="ARBA00022833"/>
    </source>
</evidence>
<evidence type="ECO:0000313" key="8">
    <source>
        <dbReference type="Proteomes" id="UP000007431"/>
    </source>
</evidence>
<keyword evidence="3" id="KW-0862">Zinc</keyword>
<evidence type="ECO:0000313" key="7">
    <source>
        <dbReference type="EMBL" id="EFJ03789.1"/>
    </source>
</evidence>
<reference evidence="7 8" key="1">
    <citation type="journal article" date="2010" name="Nat. Biotechnol.">
        <title>Genome sequence of the model mushroom Schizophyllum commune.</title>
        <authorList>
            <person name="Ohm R.A."/>
            <person name="de Jong J.F."/>
            <person name="Lugones L.G."/>
            <person name="Aerts A."/>
            <person name="Kothe E."/>
            <person name="Stajich J.E."/>
            <person name="de Vries R.P."/>
            <person name="Record E."/>
            <person name="Levasseur A."/>
            <person name="Baker S.E."/>
            <person name="Bartholomew K.A."/>
            <person name="Coutinho P.M."/>
            <person name="Erdmann S."/>
            <person name="Fowler T.J."/>
            <person name="Gathman A.C."/>
            <person name="Lombard V."/>
            <person name="Henrissat B."/>
            <person name="Knabe N."/>
            <person name="Kuees U."/>
            <person name="Lilly W.W."/>
            <person name="Lindquist E."/>
            <person name="Lucas S."/>
            <person name="Magnuson J.K."/>
            <person name="Piumi F."/>
            <person name="Raudaskoski M."/>
            <person name="Salamov A."/>
            <person name="Schmutz J."/>
            <person name="Schwarze F.W.M.R."/>
            <person name="vanKuyk P.A."/>
            <person name="Horton J.S."/>
            <person name="Grigoriev I.V."/>
            <person name="Woesten H.A.B."/>
        </authorList>
    </citation>
    <scope>NUCLEOTIDE SEQUENCE [LARGE SCALE GENOMIC DNA]</scope>
    <source>
        <strain evidence="8">H4-8 / FGSC 9210</strain>
    </source>
</reference>
<dbReference type="EMBL" id="GL377302">
    <property type="protein sequence ID" value="EFJ03789.1"/>
    <property type="molecule type" value="Genomic_DNA"/>
</dbReference>
<name>D8PQT8_SCHCM</name>
<evidence type="ECO:0000256" key="2">
    <source>
        <dbReference type="ARBA" id="ARBA00022771"/>
    </source>
</evidence>
<feature type="region of interest" description="Disordered" evidence="5">
    <location>
        <begin position="416"/>
        <end position="461"/>
    </location>
</feature>
<dbReference type="VEuPathDB" id="FungiDB:SCHCODRAFT_02156424"/>
<dbReference type="InterPro" id="IPR002893">
    <property type="entry name" value="Znf_MYND"/>
</dbReference>
<sequence length="461" mass="53077">MSLSENIENRRAEVVDLLHAEPNSIVLLIDVWFRIPEYMFQIRGNLALVPLAKAVAAVYCESDSVEIRAIVERELSRRVQGSGHRLFRHVARLLRILLTLSDKEEDGGVLASLELSSQLLVDRTHSLHPSVLPRDMINVCVALVRRHAGQPYEVVAQAACFFLEQAWTLTADLRPIIWSLQEGLLPNILCMKQPKLRKGDPMVLLKQLQPALSHRRVLRTFWHAYQRDKLSIEKAPWHPKILDDLIERAEKHWAIFEKLQKEWDATTTHCHNPDCPLPALDIYQCPCKTAYYCSRECQRQNWKDDHRTKCHFFRWDLIEETKVPLPHPLYNSRDIDFLTQISKAFMDDHLNEVFEEAKKLDPTLMKTFNLTVGWGRGEPKYWVGVARYFIQPKMVVLQTGLNMGSEFTLVTLPGATLELNDSEDEVDDEDEEAEDEKEDSDGDDEGTEAQSDESAELEATD</sequence>
<dbReference type="Gene3D" id="6.10.140.2220">
    <property type="match status" value="1"/>
</dbReference>
<dbReference type="Proteomes" id="UP000007431">
    <property type="component" value="Unassembled WGS sequence"/>
</dbReference>
<accession>D8PQT8</accession>
<dbReference type="GO" id="GO:0008270">
    <property type="term" value="F:zinc ion binding"/>
    <property type="evidence" value="ECO:0007669"/>
    <property type="project" value="UniProtKB-KW"/>
</dbReference>
<evidence type="ECO:0000256" key="4">
    <source>
        <dbReference type="PROSITE-ProRule" id="PRU00134"/>
    </source>
</evidence>
<organism evidence="8">
    <name type="scientific">Schizophyllum commune (strain H4-8 / FGSC 9210)</name>
    <name type="common">Split gill fungus</name>
    <dbReference type="NCBI Taxonomy" id="578458"/>
    <lineage>
        <taxon>Eukaryota</taxon>
        <taxon>Fungi</taxon>
        <taxon>Dikarya</taxon>
        <taxon>Basidiomycota</taxon>
        <taxon>Agaricomycotina</taxon>
        <taxon>Agaricomycetes</taxon>
        <taxon>Agaricomycetidae</taxon>
        <taxon>Agaricales</taxon>
        <taxon>Schizophyllaceae</taxon>
        <taxon>Schizophyllum</taxon>
    </lineage>
</organism>
<keyword evidence="8" id="KW-1185">Reference proteome</keyword>
<dbReference type="HOGENOM" id="CLU_593328_0_0_1"/>
<keyword evidence="1" id="KW-0479">Metal-binding</keyword>
<gene>
    <name evidence="7" type="ORF">SCHCODRAFT_104079</name>
</gene>
<dbReference type="PROSITE" id="PS50865">
    <property type="entry name" value="ZF_MYND_2"/>
    <property type="match status" value="1"/>
</dbReference>
<dbReference type="InParanoid" id="D8PQT8"/>
<dbReference type="Pfam" id="PF01753">
    <property type="entry name" value="zf-MYND"/>
    <property type="match status" value="1"/>
</dbReference>
<feature type="non-terminal residue" evidence="7">
    <location>
        <position position="461"/>
    </location>
</feature>
<feature type="compositionally biased region" description="Acidic residues" evidence="5">
    <location>
        <begin position="420"/>
        <end position="461"/>
    </location>
</feature>
<proteinExistence type="predicted"/>
<feature type="domain" description="MYND-type" evidence="6">
    <location>
        <begin position="272"/>
        <end position="310"/>
    </location>
</feature>
<protein>
    <recommendedName>
        <fullName evidence="6">MYND-type domain-containing protein</fullName>
    </recommendedName>
</protein>